<gene>
    <name evidence="3" type="ORF">G127AT_12930</name>
</gene>
<proteinExistence type="predicted"/>
<dbReference type="EMBL" id="CP071696">
    <property type="protein sequence ID" value="QTX04181.1"/>
    <property type="molecule type" value="Genomic_DNA"/>
</dbReference>
<dbReference type="Proteomes" id="UP000671914">
    <property type="component" value="Chromosome"/>
</dbReference>
<keyword evidence="2" id="KW-0472">Membrane</keyword>
<reference evidence="3" key="1">
    <citation type="submission" date="2021-03" db="EMBL/GenBank/DDBJ databases">
        <title>Agromyces archimandritus sp. nov., isolated from the cockroach Archimandrita tessellata.</title>
        <authorList>
            <person name="Guzman J."/>
            <person name="Ortuzar M."/>
            <person name="Poehlein A."/>
            <person name="Daniel R."/>
            <person name="Trujillo M."/>
            <person name="Vilcinskas A."/>
        </authorList>
    </citation>
    <scope>NUCLEOTIDE SEQUENCE</scope>
    <source>
        <strain evidence="3">G127AT</strain>
    </source>
</reference>
<keyword evidence="4" id="KW-1185">Reference proteome</keyword>
<evidence type="ECO:0000256" key="2">
    <source>
        <dbReference type="SAM" id="Phobius"/>
    </source>
</evidence>
<dbReference type="KEGG" id="aarc:G127AT_12930"/>
<evidence type="ECO:0000313" key="3">
    <source>
        <dbReference type="EMBL" id="QTX04181.1"/>
    </source>
</evidence>
<feature type="transmembrane region" description="Helical" evidence="2">
    <location>
        <begin position="40"/>
        <end position="59"/>
    </location>
</feature>
<feature type="region of interest" description="Disordered" evidence="1">
    <location>
        <begin position="1"/>
        <end position="37"/>
    </location>
</feature>
<dbReference type="RefSeq" id="WP_210897524.1">
    <property type="nucleotide sequence ID" value="NZ_CP071696.1"/>
</dbReference>
<dbReference type="AlphaFoldDB" id="A0A975FLN9"/>
<dbReference type="Pfam" id="PF14030">
    <property type="entry name" value="DUF4245"/>
    <property type="match status" value="1"/>
</dbReference>
<accession>A0A975FLN9</accession>
<keyword evidence="2" id="KW-0812">Transmembrane</keyword>
<evidence type="ECO:0000313" key="4">
    <source>
        <dbReference type="Proteomes" id="UP000671914"/>
    </source>
</evidence>
<name>A0A975FLN9_9MICO</name>
<evidence type="ECO:0000256" key="1">
    <source>
        <dbReference type="SAM" id="MobiDB-lite"/>
    </source>
</evidence>
<keyword evidence="2" id="KW-1133">Transmembrane helix</keyword>
<protein>
    <submittedName>
        <fullName evidence="3">DUF4245 domain-containing protein</fullName>
    </submittedName>
</protein>
<organism evidence="3 4">
    <name type="scientific">Agromyces archimandritae</name>
    <dbReference type="NCBI Taxonomy" id="2781962"/>
    <lineage>
        <taxon>Bacteria</taxon>
        <taxon>Bacillati</taxon>
        <taxon>Actinomycetota</taxon>
        <taxon>Actinomycetes</taxon>
        <taxon>Micrococcales</taxon>
        <taxon>Microbacteriaceae</taxon>
        <taxon>Agromyces</taxon>
    </lineage>
</organism>
<sequence length="211" mass="22272">MAEKAPRVVAELGRPETAAETAARKAENSRRHRDSRTTRNVVAALLASLVIVLVVVLAVPRSNTPITPEVDVVAVSEQASAATGESLAVPELDGWTANAAELRSSKAEGVTAWYTGWITPGKEFIGSYQAFDANPSWVAGILQKTAATGTSEIDGVTWTVYDHRDSGDDLGNARYGMVAETPGADYVLLGTADPAEFAEFAEALAPSIRAE</sequence>
<dbReference type="InterPro" id="IPR025339">
    <property type="entry name" value="DUF4245"/>
</dbReference>